<proteinExistence type="predicted"/>
<evidence type="ECO:0000313" key="3">
    <source>
        <dbReference type="Proteomes" id="UP000003343"/>
    </source>
</evidence>
<feature type="region of interest" description="Disordered" evidence="1">
    <location>
        <begin position="23"/>
        <end position="42"/>
    </location>
</feature>
<reference evidence="2 3" key="1">
    <citation type="submission" date="2010-12" db="EMBL/GenBank/DDBJ databases">
        <authorList>
            <person name="Muzny D."/>
            <person name="Qin X."/>
            <person name="Deng J."/>
            <person name="Jiang H."/>
            <person name="Liu Y."/>
            <person name="Qu J."/>
            <person name="Song X.-Z."/>
            <person name="Zhang L."/>
            <person name="Thornton R."/>
            <person name="Coyle M."/>
            <person name="Francisco L."/>
            <person name="Jackson L."/>
            <person name="Javaid M."/>
            <person name="Korchina V."/>
            <person name="Kovar C."/>
            <person name="Mata R."/>
            <person name="Mathew T."/>
            <person name="Ngo R."/>
            <person name="Nguyen L."/>
            <person name="Nguyen N."/>
            <person name="Okwuonu G."/>
            <person name="Ongeri F."/>
            <person name="Pham C."/>
            <person name="Simmons D."/>
            <person name="Wilczek-Boney K."/>
            <person name="Hale W."/>
            <person name="Jakkamsetti A."/>
            <person name="Pham P."/>
            <person name="Ruth R."/>
            <person name="San Lucas F."/>
            <person name="Warren J."/>
            <person name="Zhang J."/>
            <person name="Zhao Z."/>
            <person name="Zhou C."/>
            <person name="Zhu D."/>
            <person name="Lee S."/>
            <person name="Bess C."/>
            <person name="Blankenburg K."/>
            <person name="Forbes L."/>
            <person name="Fu Q."/>
            <person name="Gubbala S."/>
            <person name="Hirani K."/>
            <person name="Jayaseelan J.C."/>
            <person name="Lara F."/>
            <person name="Munidasa M."/>
            <person name="Palculict T."/>
            <person name="Patil S."/>
            <person name="Pu L.-L."/>
            <person name="Saada N."/>
            <person name="Tang L."/>
            <person name="Weissenberger G."/>
            <person name="Zhu Y."/>
            <person name="Hemphill L."/>
            <person name="Shang Y."/>
            <person name="Youmans B."/>
            <person name="Ayvaz T."/>
            <person name="Ross M."/>
            <person name="Santibanez J."/>
            <person name="Aqrawi P."/>
            <person name="Gross S."/>
            <person name="Joshi V."/>
            <person name="Fowler G."/>
            <person name="Nazareth L."/>
            <person name="Reid J."/>
            <person name="Worley K."/>
            <person name="Petrosino J."/>
            <person name="Highlander S."/>
            <person name="Gibbs R."/>
        </authorList>
    </citation>
    <scope>NUCLEOTIDE SEQUENCE [LARGE SCALE GENOMIC DNA]</scope>
    <source>
        <strain evidence="2 3">ATCC 35242</strain>
    </source>
</reference>
<dbReference type="EMBL" id="AEPZ01000010">
    <property type="protein sequence ID" value="EFU81531.1"/>
    <property type="molecule type" value="Genomic_DNA"/>
</dbReference>
<evidence type="ECO:0000313" key="2">
    <source>
        <dbReference type="EMBL" id="EFU81531.1"/>
    </source>
</evidence>
<evidence type="ECO:0000256" key="1">
    <source>
        <dbReference type="SAM" id="MobiDB-lite"/>
    </source>
</evidence>
<organism evidence="2 3">
    <name type="scientific">Mobiluncus holmesii ATCC 35242</name>
    <dbReference type="NCBI Taxonomy" id="887899"/>
    <lineage>
        <taxon>Bacteria</taxon>
        <taxon>Bacillati</taxon>
        <taxon>Actinomycetota</taxon>
        <taxon>Actinomycetes</taxon>
        <taxon>Actinomycetales</taxon>
        <taxon>Actinomycetaceae</taxon>
        <taxon>Mobiluncus</taxon>
    </lineage>
</organism>
<protein>
    <submittedName>
        <fullName evidence="2">Uncharacterized protein</fullName>
    </submittedName>
</protein>
<accession>E6M4Y3</accession>
<dbReference type="HOGENOM" id="CLU_3254170_0_0_11"/>
<keyword evidence="3" id="KW-1185">Reference proteome</keyword>
<name>E6M4Y3_9ACTO</name>
<dbReference type="Proteomes" id="UP000003343">
    <property type="component" value="Unassembled WGS sequence"/>
</dbReference>
<comment type="caution">
    <text evidence="2">The sequence shown here is derived from an EMBL/GenBank/DDBJ whole genome shotgun (WGS) entry which is preliminary data.</text>
</comment>
<dbReference type="AlphaFoldDB" id="E6M4Y3"/>
<sequence>MPIRTSEVFCPVSWAKVSGFPAARGFSQASPPARLTPRTGER</sequence>
<gene>
    <name evidence="2" type="ORF">HMPREF0576_1373</name>
</gene>